<protein>
    <submittedName>
        <fullName evidence="3">Trihelix transcription factor ASR3-like</fullName>
    </submittedName>
</protein>
<accession>A0A8S0PI00</accession>
<dbReference type="InterPro" id="IPR044822">
    <property type="entry name" value="Myb_DNA-bind_4"/>
</dbReference>
<dbReference type="AlphaFoldDB" id="A0A8S0PI00"/>
<dbReference type="OrthoDB" id="1865198at2759"/>
<feature type="region of interest" description="Disordered" evidence="1">
    <location>
        <begin position="1"/>
        <end position="30"/>
    </location>
</feature>
<evidence type="ECO:0000259" key="2">
    <source>
        <dbReference type="PROSITE" id="PS50090"/>
    </source>
</evidence>
<comment type="caution">
    <text evidence="3">The sequence shown here is derived from an EMBL/GenBank/DDBJ whole genome shotgun (WGS) entry which is preliminary data.</text>
</comment>
<reference evidence="3 4" key="1">
    <citation type="submission" date="2019-12" db="EMBL/GenBank/DDBJ databases">
        <authorList>
            <person name="Alioto T."/>
            <person name="Alioto T."/>
            <person name="Gomez Garrido J."/>
        </authorList>
    </citation>
    <scope>NUCLEOTIDE SEQUENCE [LARGE SCALE GENOMIC DNA]</scope>
</reference>
<organism evidence="3 4">
    <name type="scientific">Olea europaea subsp. europaea</name>
    <dbReference type="NCBI Taxonomy" id="158383"/>
    <lineage>
        <taxon>Eukaryota</taxon>
        <taxon>Viridiplantae</taxon>
        <taxon>Streptophyta</taxon>
        <taxon>Embryophyta</taxon>
        <taxon>Tracheophyta</taxon>
        <taxon>Spermatophyta</taxon>
        <taxon>Magnoliopsida</taxon>
        <taxon>eudicotyledons</taxon>
        <taxon>Gunneridae</taxon>
        <taxon>Pentapetalae</taxon>
        <taxon>asterids</taxon>
        <taxon>lamiids</taxon>
        <taxon>Lamiales</taxon>
        <taxon>Oleaceae</taxon>
        <taxon>Oleeae</taxon>
        <taxon>Olea</taxon>
    </lineage>
</organism>
<name>A0A8S0PI00_OLEEU</name>
<dbReference type="Proteomes" id="UP000594638">
    <property type="component" value="Unassembled WGS sequence"/>
</dbReference>
<proteinExistence type="predicted"/>
<evidence type="ECO:0000256" key="1">
    <source>
        <dbReference type="SAM" id="MobiDB-lite"/>
    </source>
</evidence>
<dbReference type="Pfam" id="PF13837">
    <property type="entry name" value="Myb_DNA-bind_4"/>
    <property type="match status" value="1"/>
</dbReference>
<feature type="domain" description="Myb-like" evidence="2">
    <location>
        <begin position="33"/>
        <end position="106"/>
    </location>
</feature>
<feature type="region of interest" description="Disordered" evidence="1">
    <location>
        <begin position="225"/>
        <end position="264"/>
    </location>
</feature>
<evidence type="ECO:0000313" key="3">
    <source>
        <dbReference type="EMBL" id="CAA2948271.1"/>
    </source>
</evidence>
<dbReference type="PANTHER" id="PTHR47211">
    <property type="entry name" value="TRIHELIX TRANSCRIPTION FACTOR ASR3"/>
    <property type="match status" value="1"/>
</dbReference>
<sequence>MASEPSGVHENGTSSTCVENGQPLSTERTDYKNKIVRHPRWRRQETLFLIEGKKVAEDRGLKGRRSSSIFGSDQYEPKWDSVSSYCRQRGVNRGPVQCRKRWSNLVCDFRKIKMWESRVKGVNESFWTMRSDLRRDRRLPGFFDREVYDVLDGKTFTDDAYRLALVPVSPDENNGYSIDGVEAEDEDEMVEDEEGEAVFHGKHHSIPEDRIFPEFEQVAQDEIGESQGNEKATKDDRTKPIPSPVPISGTERGKRPQPNFETGSTMFQEGVTRRRFSSDGCQIIDATDRLIRVLQSNAILLNAQLEAQNMNRQVDREQRNDQHNSLVIALNKITDALAKIADKL</sequence>
<dbReference type="Gene3D" id="1.10.10.60">
    <property type="entry name" value="Homeodomain-like"/>
    <property type="match status" value="1"/>
</dbReference>
<dbReference type="PANTHER" id="PTHR47211:SF3">
    <property type="entry name" value="TRIHELIX TRANSCRIPTION FACTOR ASR3-LIKE"/>
    <property type="match status" value="1"/>
</dbReference>
<dbReference type="Gramene" id="OE9A017432T1">
    <property type="protein sequence ID" value="OE9A017432C1"/>
    <property type="gene ID" value="OE9A017432"/>
</dbReference>
<keyword evidence="4" id="KW-1185">Reference proteome</keyword>
<dbReference type="InterPro" id="IPR001005">
    <property type="entry name" value="SANT/Myb"/>
</dbReference>
<gene>
    <name evidence="3" type="ORF">OLEA9_A017432</name>
</gene>
<dbReference type="EMBL" id="CACTIH010000069">
    <property type="protein sequence ID" value="CAA2948271.1"/>
    <property type="molecule type" value="Genomic_DNA"/>
</dbReference>
<feature type="compositionally biased region" description="Polar residues" evidence="1">
    <location>
        <begin position="11"/>
        <end position="26"/>
    </location>
</feature>
<dbReference type="PROSITE" id="PS50090">
    <property type="entry name" value="MYB_LIKE"/>
    <property type="match status" value="1"/>
</dbReference>
<evidence type="ECO:0000313" key="4">
    <source>
        <dbReference type="Proteomes" id="UP000594638"/>
    </source>
</evidence>